<dbReference type="PATRIC" id="fig|220754.4.peg.3617"/>
<evidence type="ECO:0000256" key="1">
    <source>
        <dbReference type="SAM" id="Phobius"/>
    </source>
</evidence>
<dbReference type="RefSeq" id="WP_041061558.1">
    <property type="nucleotide sequence ID" value="NZ_JXRR01000022.1"/>
</dbReference>
<organism evidence="2 3">
    <name type="scientific">Jeotgalibacillus campisalis</name>
    <dbReference type="NCBI Taxonomy" id="220754"/>
    <lineage>
        <taxon>Bacteria</taxon>
        <taxon>Bacillati</taxon>
        <taxon>Bacillota</taxon>
        <taxon>Bacilli</taxon>
        <taxon>Bacillales</taxon>
        <taxon>Caryophanaceae</taxon>
        <taxon>Jeotgalibacillus</taxon>
    </lineage>
</organism>
<keyword evidence="1" id="KW-1133">Transmembrane helix</keyword>
<dbReference type="AlphaFoldDB" id="A0A0C2RN52"/>
<evidence type="ECO:0000313" key="3">
    <source>
        <dbReference type="Proteomes" id="UP000031972"/>
    </source>
</evidence>
<accession>A0A0C2RN52</accession>
<keyword evidence="1" id="KW-0812">Transmembrane</keyword>
<dbReference type="OrthoDB" id="2968667at2"/>
<dbReference type="Proteomes" id="UP000031972">
    <property type="component" value="Unassembled WGS sequence"/>
</dbReference>
<protein>
    <submittedName>
        <fullName evidence="2">Uncharacterized protein</fullName>
    </submittedName>
</protein>
<proteinExistence type="predicted"/>
<name>A0A0C2RN52_9BACL</name>
<gene>
    <name evidence="2" type="ORF">KR50_36070</name>
</gene>
<dbReference type="EMBL" id="JXRR01000022">
    <property type="protein sequence ID" value="KIL43204.1"/>
    <property type="molecule type" value="Genomic_DNA"/>
</dbReference>
<feature type="transmembrane region" description="Helical" evidence="1">
    <location>
        <begin position="93"/>
        <end position="118"/>
    </location>
</feature>
<keyword evidence="1" id="KW-0472">Membrane</keyword>
<reference evidence="2 3" key="1">
    <citation type="submission" date="2015-01" db="EMBL/GenBank/DDBJ databases">
        <title>Jeotgalibacillus campisalis genome sequencing.</title>
        <authorList>
            <person name="Goh K.M."/>
            <person name="Chan K.-G."/>
            <person name="Yaakop A.S."/>
            <person name="Ee R."/>
            <person name="Gan H.M."/>
            <person name="Chan C.S."/>
        </authorList>
    </citation>
    <scope>NUCLEOTIDE SEQUENCE [LARGE SCALE GENOMIC DNA]</scope>
    <source>
        <strain evidence="2 3">SF-57</strain>
    </source>
</reference>
<evidence type="ECO:0000313" key="2">
    <source>
        <dbReference type="EMBL" id="KIL43204.1"/>
    </source>
</evidence>
<comment type="caution">
    <text evidence="2">The sequence shown here is derived from an EMBL/GenBank/DDBJ whole genome shotgun (WGS) entry which is preliminary data.</text>
</comment>
<feature type="transmembrane region" description="Helical" evidence="1">
    <location>
        <begin position="124"/>
        <end position="143"/>
    </location>
</feature>
<sequence>MKYSLFRFIDIFEAIAIYLICFASNLLFIYVLTLDLEASFILESFIESITDYQLVIIILLTFMIIVFHYQFLNRRKTEISCRILVGDTMVKIIIRYILNSLAILGFSFFLSLSLNFYLELNGTSNLYLVFIFILYILISAGQVKKE</sequence>
<feature type="transmembrane region" description="Helical" evidence="1">
    <location>
        <begin position="12"/>
        <end position="32"/>
    </location>
</feature>
<keyword evidence="3" id="KW-1185">Reference proteome</keyword>
<feature type="transmembrane region" description="Helical" evidence="1">
    <location>
        <begin position="52"/>
        <end position="72"/>
    </location>
</feature>